<dbReference type="Proteomes" id="UP000673691">
    <property type="component" value="Unassembled WGS sequence"/>
</dbReference>
<gene>
    <name evidence="2" type="ORF">BJ554DRAFT_404</name>
</gene>
<keyword evidence="3" id="KW-1185">Reference proteome</keyword>
<sequence length="112" mass="12312">VSVAHQKCLARLAKPFQHPPLSQAPQALLSTGLGHPCNHNRRDKVTIELITCCASKVGRLRVKLETLSRRNALPTELSALFTGCLARPAKPFQQSGRPHQNSENLKVTLTQN</sequence>
<evidence type="ECO:0000313" key="2">
    <source>
        <dbReference type="EMBL" id="KAG5459221.1"/>
    </source>
</evidence>
<feature type="region of interest" description="Disordered" evidence="1">
    <location>
        <begin position="89"/>
        <end position="112"/>
    </location>
</feature>
<feature type="compositionally biased region" description="Polar residues" evidence="1">
    <location>
        <begin position="92"/>
        <end position="112"/>
    </location>
</feature>
<feature type="non-terminal residue" evidence="2">
    <location>
        <position position="1"/>
    </location>
</feature>
<evidence type="ECO:0000313" key="3">
    <source>
        <dbReference type="Proteomes" id="UP000673691"/>
    </source>
</evidence>
<dbReference type="EMBL" id="JAEFCI010007190">
    <property type="protein sequence ID" value="KAG5459221.1"/>
    <property type="molecule type" value="Genomic_DNA"/>
</dbReference>
<name>A0A8H7ZTH5_9FUNG</name>
<reference evidence="2 3" key="1">
    <citation type="journal article" name="Sci. Rep.">
        <title>Genome-scale phylogenetic analyses confirm Olpidium as the closest living zoosporic fungus to the non-flagellated, terrestrial fungi.</title>
        <authorList>
            <person name="Chang Y."/>
            <person name="Rochon D."/>
            <person name="Sekimoto S."/>
            <person name="Wang Y."/>
            <person name="Chovatia M."/>
            <person name="Sandor L."/>
            <person name="Salamov A."/>
            <person name="Grigoriev I.V."/>
            <person name="Stajich J.E."/>
            <person name="Spatafora J.W."/>
        </authorList>
    </citation>
    <scope>NUCLEOTIDE SEQUENCE [LARGE SCALE GENOMIC DNA]</scope>
    <source>
        <strain evidence="2">S191</strain>
    </source>
</reference>
<dbReference type="AlphaFoldDB" id="A0A8H7ZTH5"/>
<protein>
    <submittedName>
        <fullName evidence="2">Uncharacterized protein</fullName>
    </submittedName>
</protein>
<organism evidence="2 3">
    <name type="scientific">Olpidium bornovanus</name>
    <dbReference type="NCBI Taxonomy" id="278681"/>
    <lineage>
        <taxon>Eukaryota</taxon>
        <taxon>Fungi</taxon>
        <taxon>Fungi incertae sedis</taxon>
        <taxon>Olpidiomycota</taxon>
        <taxon>Olpidiomycotina</taxon>
        <taxon>Olpidiomycetes</taxon>
        <taxon>Olpidiales</taxon>
        <taxon>Olpidiaceae</taxon>
        <taxon>Olpidium</taxon>
    </lineage>
</organism>
<proteinExistence type="predicted"/>
<accession>A0A8H7ZTH5</accession>
<comment type="caution">
    <text evidence="2">The sequence shown here is derived from an EMBL/GenBank/DDBJ whole genome shotgun (WGS) entry which is preliminary data.</text>
</comment>
<evidence type="ECO:0000256" key="1">
    <source>
        <dbReference type="SAM" id="MobiDB-lite"/>
    </source>
</evidence>